<dbReference type="Proteomes" id="UP000275024">
    <property type="component" value="Unassembled WGS sequence"/>
</dbReference>
<gene>
    <name evidence="3" type="ORF">D7318_14655</name>
    <name evidence="2" type="ORF">D7319_13900</name>
</gene>
<evidence type="ECO:0000313" key="2">
    <source>
        <dbReference type="EMBL" id="RKN09022.1"/>
    </source>
</evidence>
<feature type="region of interest" description="Disordered" evidence="1">
    <location>
        <begin position="1"/>
        <end position="20"/>
    </location>
</feature>
<evidence type="ECO:0000313" key="4">
    <source>
        <dbReference type="Proteomes" id="UP000268652"/>
    </source>
</evidence>
<dbReference type="OrthoDB" id="3398488at2"/>
<dbReference type="AlphaFoldDB" id="A0A3A9W8K0"/>
<proteinExistence type="predicted"/>
<organism evidence="2 5">
    <name type="scientific">Streptomyces radicis</name>
    <dbReference type="NCBI Taxonomy" id="1750517"/>
    <lineage>
        <taxon>Bacteria</taxon>
        <taxon>Bacillati</taxon>
        <taxon>Actinomycetota</taxon>
        <taxon>Actinomycetes</taxon>
        <taxon>Kitasatosporales</taxon>
        <taxon>Streptomycetaceae</taxon>
        <taxon>Streptomyces</taxon>
    </lineage>
</organism>
<name>A0A3A9W8K0_9ACTN</name>
<evidence type="ECO:0000256" key="1">
    <source>
        <dbReference type="SAM" id="MobiDB-lite"/>
    </source>
</evidence>
<evidence type="ECO:0000313" key="3">
    <source>
        <dbReference type="EMBL" id="RKN22787.1"/>
    </source>
</evidence>
<accession>A0A3A9W8K0</accession>
<evidence type="ECO:0000313" key="5">
    <source>
        <dbReference type="Proteomes" id="UP000275024"/>
    </source>
</evidence>
<dbReference type="Proteomes" id="UP000268652">
    <property type="component" value="Unassembled WGS sequence"/>
</dbReference>
<sequence length="80" mass="9031">MTQDPADPESFDEFLDDEQADELFDEGLDEEAPEADTAEQRFDLLRLRDTPLAERTAEEADPADAAEQARVVDPGDDEYR</sequence>
<feature type="compositionally biased region" description="Acidic residues" evidence="1">
    <location>
        <begin position="26"/>
        <end position="37"/>
    </location>
</feature>
<dbReference type="EMBL" id="RBDX01000009">
    <property type="protein sequence ID" value="RKN09022.1"/>
    <property type="molecule type" value="Genomic_DNA"/>
</dbReference>
<comment type="caution">
    <text evidence="2">The sequence shown here is derived from an EMBL/GenBank/DDBJ whole genome shotgun (WGS) entry which is preliminary data.</text>
</comment>
<reference evidence="4 5" key="1">
    <citation type="submission" date="2018-09" db="EMBL/GenBank/DDBJ databases">
        <title>Streptomyces sp. nov. DS1-2, an endophytic actinomycete isolated from roots of Dendrobium scabrilingue.</title>
        <authorList>
            <person name="Kuncharoen N."/>
            <person name="Kudo T."/>
            <person name="Ohkuma M."/>
            <person name="Yuki M."/>
            <person name="Tanasupawat S."/>
        </authorList>
    </citation>
    <scope>NUCLEOTIDE SEQUENCE [LARGE SCALE GENOMIC DNA]</scope>
    <source>
        <strain evidence="2 5">AZ1-7</strain>
        <strain evidence="3 4">DS1-2</strain>
    </source>
</reference>
<dbReference type="EMBL" id="RBDY01000009">
    <property type="protein sequence ID" value="RKN22787.1"/>
    <property type="molecule type" value="Genomic_DNA"/>
</dbReference>
<keyword evidence="4" id="KW-1185">Reference proteome</keyword>
<feature type="compositionally biased region" description="Basic and acidic residues" evidence="1">
    <location>
        <begin position="38"/>
        <end position="58"/>
    </location>
</feature>
<protein>
    <submittedName>
        <fullName evidence="2">Uncharacterized protein</fullName>
    </submittedName>
</protein>
<feature type="region of interest" description="Disordered" evidence="1">
    <location>
        <begin position="26"/>
        <end position="80"/>
    </location>
</feature>
<dbReference type="RefSeq" id="WP_120697494.1">
    <property type="nucleotide sequence ID" value="NZ_RBDX01000009.1"/>
</dbReference>